<sequence length="263" mass="30481">MGRENFFVKTEESLNSESHIKKTGLEISTQNYERAAKTLGIIVEQISELSIPEKIIQDWKILFASIRIVDHKIDHIVEIEKRQRFIQEISSFLKRNVVDFSNDKDLERAMSNIEILSANLKDGQKEIFYDLLLDILKITEKIKVEEDPEKLVDLTRLEGQITSRIFILFLPEEFKLSNKYNKLIHALTRLGRVGNSFDSFVDLPLDYANKQIRVRPNVLNRMLFFGAVLSDGLSIIKDTGLFRDLIKDFFMEVKATIKGNSEK</sequence>
<reference evidence="1 2" key="1">
    <citation type="journal article" date="2016" name="Nat. Commun.">
        <title>Thousands of microbial genomes shed light on interconnected biogeochemical processes in an aquifer system.</title>
        <authorList>
            <person name="Anantharaman K."/>
            <person name="Brown C.T."/>
            <person name="Hug L.A."/>
            <person name="Sharon I."/>
            <person name="Castelle C.J."/>
            <person name="Probst A.J."/>
            <person name="Thomas B.C."/>
            <person name="Singh A."/>
            <person name="Wilkins M.J."/>
            <person name="Karaoz U."/>
            <person name="Brodie E.L."/>
            <person name="Williams K.H."/>
            <person name="Hubbard S.S."/>
            <person name="Banfield J.F."/>
        </authorList>
    </citation>
    <scope>NUCLEOTIDE SEQUENCE [LARGE SCALE GENOMIC DNA]</scope>
</reference>
<protein>
    <submittedName>
        <fullName evidence="1">Uncharacterized protein</fullName>
    </submittedName>
</protein>
<dbReference type="Proteomes" id="UP000177112">
    <property type="component" value="Unassembled WGS sequence"/>
</dbReference>
<accession>A0A1F6VNW7</accession>
<evidence type="ECO:0000313" key="1">
    <source>
        <dbReference type="EMBL" id="OGI71377.1"/>
    </source>
</evidence>
<gene>
    <name evidence="1" type="ORF">A3B84_00775</name>
</gene>
<dbReference type="EMBL" id="MFTY01000015">
    <property type="protein sequence ID" value="OGI71377.1"/>
    <property type="molecule type" value="Genomic_DNA"/>
</dbReference>
<proteinExistence type="predicted"/>
<dbReference type="AlphaFoldDB" id="A0A1F6VNW7"/>
<evidence type="ECO:0000313" key="2">
    <source>
        <dbReference type="Proteomes" id="UP000177112"/>
    </source>
</evidence>
<organism evidence="1 2">
    <name type="scientific">Candidatus Nomurabacteria bacterium RIFCSPHIGHO2_02_FULL_35_13</name>
    <dbReference type="NCBI Taxonomy" id="1801748"/>
    <lineage>
        <taxon>Bacteria</taxon>
        <taxon>Candidatus Nomuraibacteriota</taxon>
    </lineage>
</organism>
<name>A0A1F6VNW7_9BACT</name>
<comment type="caution">
    <text evidence="1">The sequence shown here is derived from an EMBL/GenBank/DDBJ whole genome shotgun (WGS) entry which is preliminary data.</text>
</comment>